<comment type="caution">
    <text evidence="2">The sequence shown here is derived from an EMBL/GenBank/DDBJ whole genome shotgun (WGS) entry which is preliminary data.</text>
</comment>
<dbReference type="PANTHER" id="PTHR18934:SF83">
    <property type="entry name" value="PRE-MRNA-SPLICING FACTOR ATP-DEPENDENT RNA HELICASE DHX16"/>
    <property type="match status" value="1"/>
</dbReference>
<name>A0A9Q3JBR9_9BASI</name>
<dbReference type="PANTHER" id="PTHR18934">
    <property type="entry name" value="ATP-DEPENDENT RNA HELICASE"/>
    <property type="match status" value="1"/>
</dbReference>
<protein>
    <recommendedName>
        <fullName evidence="4">Helicase ATP-binding domain-containing protein</fullName>
    </recommendedName>
</protein>
<evidence type="ECO:0008006" key="4">
    <source>
        <dbReference type="Google" id="ProtNLM"/>
    </source>
</evidence>
<sequence>MLVAARVDDEMGITVGDAVSYLIWFEDCTSQKTVIKYMTDGILLRELMTKPDLACYAAMIIDEPHDRTLSTDIFWGLVKDMARLWRDFWIIISSATMNAANFLVYFDDAPIFRIPGRMYPVDILYTPNPYFPTCN</sequence>
<dbReference type="GO" id="GO:0071013">
    <property type="term" value="C:catalytic step 2 spliceosome"/>
    <property type="evidence" value="ECO:0007669"/>
    <property type="project" value="TreeGrafter"/>
</dbReference>
<reference evidence="2" key="1">
    <citation type="submission" date="2021-03" db="EMBL/GenBank/DDBJ databases">
        <title>Draft genome sequence of rust myrtle Austropuccinia psidii MF-1, a brazilian biotype.</title>
        <authorList>
            <person name="Quecine M.C."/>
            <person name="Pachon D.M.R."/>
            <person name="Bonatelli M.L."/>
            <person name="Correr F.H."/>
            <person name="Franceschini L.M."/>
            <person name="Leite T.F."/>
            <person name="Margarido G.R.A."/>
            <person name="Almeida C.A."/>
            <person name="Ferrarezi J.A."/>
            <person name="Labate C.A."/>
        </authorList>
    </citation>
    <scope>NUCLEOTIDE SEQUENCE</scope>
    <source>
        <strain evidence="2">MF-1</strain>
    </source>
</reference>
<dbReference type="InterPro" id="IPR027417">
    <property type="entry name" value="P-loop_NTPase"/>
</dbReference>
<comment type="catalytic activity">
    <reaction evidence="1">
        <text>ATP + H2O = ADP + phosphate + H(+)</text>
        <dbReference type="Rhea" id="RHEA:13065"/>
        <dbReference type="ChEBI" id="CHEBI:15377"/>
        <dbReference type="ChEBI" id="CHEBI:15378"/>
        <dbReference type="ChEBI" id="CHEBI:30616"/>
        <dbReference type="ChEBI" id="CHEBI:43474"/>
        <dbReference type="ChEBI" id="CHEBI:456216"/>
        <dbReference type="EC" id="3.6.4.13"/>
    </reaction>
</comment>
<proteinExistence type="predicted"/>
<dbReference type="SUPFAM" id="SSF52540">
    <property type="entry name" value="P-loop containing nucleoside triphosphate hydrolases"/>
    <property type="match status" value="1"/>
</dbReference>
<dbReference type="GO" id="GO:0003723">
    <property type="term" value="F:RNA binding"/>
    <property type="evidence" value="ECO:0007669"/>
    <property type="project" value="TreeGrafter"/>
</dbReference>
<accession>A0A9Q3JBR9</accession>
<dbReference type="Proteomes" id="UP000765509">
    <property type="component" value="Unassembled WGS sequence"/>
</dbReference>
<dbReference type="OrthoDB" id="10253254at2759"/>
<evidence type="ECO:0000313" key="2">
    <source>
        <dbReference type="EMBL" id="MBW0559136.1"/>
    </source>
</evidence>
<organism evidence="2 3">
    <name type="scientific">Austropuccinia psidii MF-1</name>
    <dbReference type="NCBI Taxonomy" id="1389203"/>
    <lineage>
        <taxon>Eukaryota</taxon>
        <taxon>Fungi</taxon>
        <taxon>Dikarya</taxon>
        <taxon>Basidiomycota</taxon>
        <taxon>Pucciniomycotina</taxon>
        <taxon>Pucciniomycetes</taxon>
        <taxon>Pucciniales</taxon>
        <taxon>Sphaerophragmiaceae</taxon>
        <taxon>Austropuccinia</taxon>
    </lineage>
</organism>
<evidence type="ECO:0000256" key="1">
    <source>
        <dbReference type="ARBA" id="ARBA00047984"/>
    </source>
</evidence>
<keyword evidence="3" id="KW-1185">Reference proteome</keyword>
<gene>
    <name evidence="2" type="ORF">O181_098851</name>
</gene>
<evidence type="ECO:0000313" key="3">
    <source>
        <dbReference type="Proteomes" id="UP000765509"/>
    </source>
</evidence>
<dbReference type="Gene3D" id="3.40.50.300">
    <property type="entry name" value="P-loop containing nucleotide triphosphate hydrolases"/>
    <property type="match status" value="1"/>
</dbReference>
<dbReference type="EMBL" id="AVOT02067679">
    <property type="protein sequence ID" value="MBW0559136.1"/>
    <property type="molecule type" value="Genomic_DNA"/>
</dbReference>
<dbReference type="AlphaFoldDB" id="A0A9Q3JBR9"/>
<dbReference type="GO" id="GO:0003724">
    <property type="term" value="F:RNA helicase activity"/>
    <property type="evidence" value="ECO:0007669"/>
    <property type="project" value="UniProtKB-EC"/>
</dbReference>